<feature type="chain" id="PRO_5016467229" evidence="1">
    <location>
        <begin position="51"/>
        <end position="199"/>
    </location>
</feature>
<dbReference type="Proteomes" id="UP000249299">
    <property type="component" value="Unassembled WGS sequence"/>
</dbReference>
<reference evidence="2 3" key="1">
    <citation type="submission" date="2017-07" db="EMBL/GenBank/DDBJ databases">
        <title>Draft Genome Sequences of Select Purple Nonsulfur Bacteria.</title>
        <authorList>
            <person name="Lasarre B."/>
            <person name="Mckinlay J.B."/>
        </authorList>
    </citation>
    <scope>NUCLEOTIDE SEQUENCE [LARGE SCALE GENOMIC DNA]</scope>
    <source>
        <strain evidence="2 3">DSM 11290</strain>
    </source>
</reference>
<accession>A0A327JRQ5</accession>
<name>A0A327JRQ5_9HYPH</name>
<protein>
    <submittedName>
        <fullName evidence="2">Uncharacterized protein</fullName>
    </submittedName>
</protein>
<sequence>MRTCFICAVSNRSAIVSQGDALKGGISMLKKCVVLLGCLATTLAATTASAQVGHLYYKSFGPFKVNKDYLGNGFTGCSATIRSKSGQLRFQLQKGGSKSFHFKSPRGTGNASFTGVAPFPVTVILDGKQRLVFRKHSVPMLFNDEKLTMVVFDKETSAFLNTKRAIRIKQGKRTMTWKFPNGAMKNALLGVWDCVQKNN</sequence>
<dbReference type="EMBL" id="NPEV01000005">
    <property type="protein sequence ID" value="RAI29169.1"/>
    <property type="molecule type" value="Genomic_DNA"/>
</dbReference>
<feature type="signal peptide" evidence="1">
    <location>
        <begin position="1"/>
        <end position="50"/>
    </location>
</feature>
<evidence type="ECO:0000256" key="1">
    <source>
        <dbReference type="SAM" id="SignalP"/>
    </source>
</evidence>
<comment type="caution">
    <text evidence="2">The sequence shown here is derived from an EMBL/GenBank/DDBJ whole genome shotgun (WGS) entry which is preliminary data.</text>
</comment>
<evidence type="ECO:0000313" key="3">
    <source>
        <dbReference type="Proteomes" id="UP000249299"/>
    </source>
</evidence>
<keyword evidence="1" id="KW-0732">Signal</keyword>
<dbReference type="AlphaFoldDB" id="A0A327JRQ5"/>
<organism evidence="2 3">
    <name type="scientific">Rhodobium orientis</name>
    <dbReference type="NCBI Taxonomy" id="34017"/>
    <lineage>
        <taxon>Bacteria</taxon>
        <taxon>Pseudomonadati</taxon>
        <taxon>Pseudomonadota</taxon>
        <taxon>Alphaproteobacteria</taxon>
        <taxon>Hyphomicrobiales</taxon>
        <taxon>Rhodobiaceae</taxon>
        <taxon>Rhodobium</taxon>
    </lineage>
</organism>
<gene>
    <name evidence="2" type="ORF">CH339_04200</name>
</gene>
<proteinExistence type="predicted"/>
<keyword evidence="3" id="KW-1185">Reference proteome</keyword>
<evidence type="ECO:0000313" key="2">
    <source>
        <dbReference type="EMBL" id="RAI29169.1"/>
    </source>
</evidence>